<evidence type="ECO:0000313" key="2">
    <source>
        <dbReference type="EMBL" id="CAA37648.1"/>
    </source>
</evidence>
<organism evidence="2">
    <name type="scientific">Rattus norvegicus</name>
    <name type="common">Rat</name>
    <dbReference type="NCBI Taxonomy" id="10116"/>
    <lineage>
        <taxon>Eukaryota</taxon>
        <taxon>Metazoa</taxon>
        <taxon>Chordata</taxon>
        <taxon>Craniata</taxon>
        <taxon>Vertebrata</taxon>
        <taxon>Euteleostomi</taxon>
        <taxon>Mammalia</taxon>
        <taxon>Eutheria</taxon>
        <taxon>Euarchontoglires</taxon>
        <taxon>Glires</taxon>
        <taxon>Rodentia</taxon>
        <taxon>Myomorpha</taxon>
        <taxon>Muroidea</taxon>
        <taxon>Muridae</taxon>
        <taxon>Murinae</taxon>
        <taxon>Rattus</taxon>
    </lineage>
</organism>
<keyword evidence="1" id="KW-0472">Membrane</keyword>
<protein>
    <submittedName>
        <fullName evidence="2">ORF5 protein</fullName>
    </submittedName>
</protein>
<reference evidence="2" key="1">
    <citation type="submission" date="1990-06" db="EMBL/GenBank/DDBJ databases">
        <authorList>
            <person name="Schmitz E."/>
            <person name="Mohr E."/>
        </authorList>
    </citation>
    <scope>NUCLEOTIDE SEQUENCE</scope>
    <source>
        <strain evidence="2">Wistar</strain>
        <tissue evidence="2">Liver</tissue>
    </source>
</reference>
<dbReference type="EMBL" id="X53581">
    <property type="protein sequence ID" value="CAA37648.1"/>
    <property type="molecule type" value="Genomic_DNA"/>
</dbReference>
<dbReference type="PIR" id="S21349">
    <property type="entry name" value="S21349"/>
</dbReference>
<feature type="transmembrane region" description="Helical" evidence="1">
    <location>
        <begin position="108"/>
        <end position="131"/>
    </location>
</feature>
<dbReference type="AlphaFoldDB" id="Q63307"/>
<accession>Q63307</accession>
<name>Q63307_RAT</name>
<gene>
    <name evidence="2" type="primary">ORF5</name>
</gene>
<evidence type="ECO:0000256" key="1">
    <source>
        <dbReference type="SAM" id="Phobius"/>
    </source>
</evidence>
<feature type="transmembrane region" description="Helical" evidence="1">
    <location>
        <begin position="80"/>
        <end position="102"/>
    </location>
</feature>
<sequence length="144" mass="16324">MPMGISFFRLGKFSSMILLKTFTGPLSWESSLSSIPIILRFDLLIESWISCMFWTSSFFRFTLSLTVESMISMESSALEILSSISCILLVMLVSTAPCLFLWFSISRVVSMCSFLIASISIFNSFNCLIVFSWNSFRDFCDSSL</sequence>
<keyword evidence="1" id="KW-0812">Transmembrane</keyword>
<proteinExistence type="predicted"/>
<keyword evidence="1" id="KW-1133">Transmembrane helix</keyword>